<organism evidence="2">
    <name type="scientific">uncultured Solirubrobacterales bacterium</name>
    <dbReference type="NCBI Taxonomy" id="768556"/>
    <lineage>
        <taxon>Bacteria</taxon>
        <taxon>Bacillati</taxon>
        <taxon>Actinomycetota</taxon>
        <taxon>Thermoleophilia</taxon>
        <taxon>Solirubrobacterales</taxon>
        <taxon>environmental samples</taxon>
    </lineage>
</organism>
<accession>A0A6J4S4E7</accession>
<feature type="non-terminal residue" evidence="2">
    <location>
        <position position="309"/>
    </location>
</feature>
<feature type="region of interest" description="Disordered" evidence="1">
    <location>
        <begin position="1"/>
        <end position="309"/>
    </location>
</feature>
<name>A0A6J4S4E7_9ACTN</name>
<feature type="compositionally biased region" description="Basic residues" evidence="1">
    <location>
        <begin position="68"/>
        <end position="79"/>
    </location>
</feature>
<gene>
    <name evidence="2" type="ORF">AVDCRST_MAG45-251</name>
</gene>
<evidence type="ECO:0000256" key="1">
    <source>
        <dbReference type="SAM" id="MobiDB-lite"/>
    </source>
</evidence>
<sequence>GRPSPRAQSRSRARCRPPPAGHRPRADPGLHGGRGLRRHRRLLARAARRRRPHADRRGGDRLCPGGHAPRRAPARRPLHLRPEARGDPLRPAQRSHAARAGGLHRLRGRPPACRPAGGRGRSGPDRGPRRGRGQPRSHLDAGPRQPPEPQRRGCLPAHPHRPARLCRDGGRRGGRPSHRLRPRRRHRRAARGRDHDPRCLQPAPRLGTRAARGGAPGARARAGRARDGRATGDSGGPRSSRVGGDLRLSRTVRPRPRGPRRRLPSPPPRAQGLAARRVRRRPHHAPGRSRAQPRAARDRGAARRALARL</sequence>
<feature type="compositionally biased region" description="Basic residues" evidence="1">
    <location>
        <begin position="250"/>
        <end position="263"/>
    </location>
</feature>
<dbReference type="AlphaFoldDB" id="A0A6J4S4E7"/>
<protein>
    <submittedName>
        <fullName evidence="2">Cobalt-zinc-cadmium resistance protein CzcD</fullName>
    </submittedName>
</protein>
<feature type="non-terminal residue" evidence="2">
    <location>
        <position position="1"/>
    </location>
</feature>
<dbReference type="EMBL" id="CADCVU010000021">
    <property type="protein sequence ID" value="CAA9482551.1"/>
    <property type="molecule type" value="Genomic_DNA"/>
</dbReference>
<evidence type="ECO:0000313" key="2">
    <source>
        <dbReference type="EMBL" id="CAA9482551.1"/>
    </source>
</evidence>
<feature type="compositionally biased region" description="Basic residues" evidence="1">
    <location>
        <begin position="34"/>
        <end position="54"/>
    </location>
</feature>
<reference evidence="2" key="1">
    <citation type="submission" date="2020-02" db="EMBL/GenBank/DDBJ databases">
        <authorList>
            <person name="Meier V. D."/>
        </authorList>
    </citation>
    <scope>NUCLEOTIDE SEQUENCE</scope>
    <source>
        <strain evidence="2">AVDCRST_MAG45</strain>
    </source>
</reference>
<feature type="compositionally biased region" description="Basic residues" evidence="1">
    <location>
        <begin position="276"/>
        <end position="287"/>
    </location>
</feature>
<feature type="compositionally biased region" description="Basic residues" evidence="1">
    <location>
        <begin position="172"/>
        <end position="190"/>
    </location>
</feature>
<proteinExistence type="predicted"/>
<feature type="compositionally biased region" description="Low complexity" evidence="1">
    <location>
        <begin position="203"/>
        <end position="220"/>
    </location>
</feature>